<feature type="region of interest" description="Disordered" evidence="11">
    <location>
        <begin position="551"/>
        <end position="576"/>
    </location>
</feature>
<feature type="disulfide bond" evidence="10">
    <location>
        <begin position="148"/>
        <end position="163"/>
    </location>
</feature>
<feature type="disulfide bond" evidence="10">
    <location>
        <begin position="129"/>
        <end position="141"/>
    </location>
</feature>
<feature type="compositionally biased region" description="Polar residues" evidence="11">
    <location>
        <begin position="669"/>
        <end position="678"/>
    </location>
</feature>
<evidence type="ECO:0000256" key="7">
    <source>
        <dbReference type="ARBA" id="ARBA00023157"/>
    </source>
</evidence>
<feature type="disulfide bond" evidence="10">
    <location>
        <begin position="445"/>
        <end position="460"/>
    </location>
</feature>
<dbReference type="GeneID" id="6096068"/>
<accession>A0A4E9FDH0</accession>
<dbReference type="GO" id="GO:0012505">
    <property type="term" value="C:endomembrane system"/>
    <property type="evidence" value="ECO:0007669"/>
    <property type="project" value="UniProtKB-SubCell"/>
</dbReference>
<dbReference type="SMART" id="SM00192">
    <property type="entry name" value="LDLa"/>
    <property type="match status" value="7"/>
</dbReference>
<feature type="disulfide bond" evidence="10">
    <location>
        <begin position="1295"/>
        <end position="1313"/>
    </location>
</feature>
<dbReference type="Proteomes" id="UP000006672">
    <property type="component" value="Unassembled WGS sequence"/>
</dbReference>
<dbReference type="PROSITE" id="PS50068">
    <property type="entry name" value="LDLRA_2"/>
    <property type="match status" value="7"/>
</dbReference>
<keyword evidence="8" id="KW-0675">Receptor</keyword>
<evidence type="ECO:0000313" key="14">
    <source>
        <dbReference type="WBParaSite" id="Bm7915.1"/>
    </source>
</evidence>
<reference evidence="14" key="3">
    <citation type="submission" date="2022-04" db="UniProtKB">
        <authorList>
            <consortium name="WormBaseParasite"/>
        </authorList>
    </citation>
    <scope>IDENTIFICATION</scope>
</reference>
<feature type="compositionally biased region" description="Basic and acidic residues" evidence="11">
    <location>
        <begin position="827"/>
        <end position="1103"/>
    </location>
</feature>
<evidence type="ECO:0000313" key="12">
    <source>
        <dbReference type="EMBL" id="VIO94837.1"/>
    </source>
</evidence>
<dbReference type="GO" id="GO:0016324">
    <property type="term" value="C:apical plasma membrane"/>
    <property type="evidence" value="ECO:0007669"/>
    <property type="project" value="TreeGrafter"/>
</dbReference>
<feature type="disulfide bond" evidence="10">
    <location>
        <begin position="381"/>
        <end position="393"/>
    </location>
</feature>
<feature type="region of interest" description="Disordered" evidence="11">
    <location>
        <begin position="1309"/>
        <end position="1341"/>
    </location>
</feature>
<feature type="region of interest" description="Disordered" evidence="11">
    <location>
        <begin position="665"/>
        <end position="687"/>
    </location>
</feature>
<dbReference type="InterPro" id="IPR013783">
    <property type="entry name" value="Ig-like_fold"/>
</dbReference>
<dbReference type="GO" id="GO:0006898">
    <property type="term" value="P:receptor-mediated endocytosis"/>
    <property type="evidence" value="ECO:0007669"/>
    <property type="project" value="TreeGrafter"/>
</dbReference>
<evidence type="ECO:0000256" key="3">
    <source>
        <dbReference type="ARBA" id="ARBA00022692"/>
    </source>
</evidence>
<dbReference type="InterPro" id="IPR023415">
    <property type="entry name" value="LDLR_class-A_CS"/>
</dbReference>
<evidence type="ECO:0000256" key="4">
    <source>
        <dbReference type="ARBA" id="ARBA00022737"/>
    </source>
</evidence>
<dbReference type="PANTHER" id="PTHR22722:SF14">
    <property type="entry name" value="MEGALIN, ISOFORM A"/>
    <property type="match status" value="1"/>
</dbReference>
<dbReference type="AlphaFoldDB" id="A0A4E9FDH0"/>
<dbReference type="Gene3D" id="4.10.400.10">
    <property type="entry name" value="Low-density Lipoprotein Receptor"/>
    <property type="match status" value="7"/>
</dbReference>
<dbReference type="EMBL" id="CAAKNF010000193">
    <property type="protein sequence ID" value="VIO94837.1"/>
    <property type="molecule type" value="Genomic_DNA"/>
</dbReference>
<feature type="disulfide bond" evidence="10">
    <location>
        <begin position="136"/>
        <end position="154"/>
    </location>
</feature>
<dbReference type="RefSeq" id="XP_042935239.1">
    <property type="nucleotide sequence ID" value="XM_043079305.1"/>
</dbReference>
<dbReference type="PRINTS" id="PR00261">
    <property type="entry name" value="LDLRECEPTOR"/>
</dbReference>
<keyword evidence="5" id="KW-1133">Transmembrane helix</keyword>
<evidence type="ECO:0000256" key="10">
    <source>
        <dbReference type="PROSITE-ProRule" id="PRU00124"/>
    </source>
</evidence>
<dbReference type="GO" id="GO:0043235">
    <property type="term" value="C:receptor complex"/>
    <property type="evidence" value="ECO:0007669"/>
    <property type="project" value="TreeGrafter"/>
</dbReference>
<dbReference type="Gene3D" id="2.60.40.10">
    <property type="entry name" value="Immunoglobulins"/>
    <property type="match status" value="1"/>
</dbReference>
<gene>
    <name evidence="12" type="primary">Bm7915</name>
    <name evidence="12" type="ORF">BM_BM7915</name>
</gene>
<evidence type="ECO:0000256" key="5">
    <source>
        <dbReference type="ARBA" id="ARBA00022989"/>
    </source>
</evidence>
<dbReference type="CDD" id="cd00112">
    <property type="entry name" value="LDLa"/>
    <property type="match status" value="7"/>
</dbReference>
<keyword evidence="7 10" id="KW-1015">Disulfide bond</keyword>
<protein>
    <submittedName>
        <fullName evidence="12 14">Enteropeptidase, putative</fullName>
    </submittedName>
</protein>
<accession>A0A8L7TI97</accession>
<feature type="compositionally biased region" description="Basic and acidic residues" evidence="11">
    <location>
        <begin position="1147"/>
        <end position="1233"/>
    </location>
</feature>
<dbReference type="WBParaSite" id="Bm7915.1">
    <property type="protein sequence ID" value="Bm7915.1"/>
    <property type="gene ID" value="WBGene00228176"/>
</dbReference>
<dbReference type="CTD" id="6096068"/>
<dbReference type="InterPro" id="IPR036055">
    <property type="entry name" value="LDL_receptor-like_sf"/>
</dbReference>
<feature type="disulfide bond" evidence="10">
    <location>
        <begin position="388"/>
        <end position="406"/>
    </location>
</feature>
<feature type="compositionally biased region" description="Basic and acidic residues" evidence="11">
    <location>
        <begin position="1309"/>
        <end position="1322"/>
    </location>
</feature>
<feature type="compositionally biased region" description="Basic and acidic residues" evidence="11">
    <location>
        <begin position="555"/>
        <end position="570"/>
    </location>
</feature>
<evidence type="ECO:0000256" key="11">
    <source>
        <dbReference type="SAM" id="MobiDB-lite"/>
    </source>
</evidence>
<keyword evidence="9" id="KW-0325">Glycoprotein</keyword>
<evidence type="ECO:0000256" key="8">
    <source>
        <dbReference type="ARBA" id="ARBA00023170"/>
    </source>
</evidence>
<keyword evidence="4" id="KW-0677">Repeat</keyword>
<evidence type="ECO:0000256" key="6">
    <source>
        <dbReference type="ARBA" id="ARBA00023136"/>
    </source>
</evidence>
<dbReference type="OrthoDB" id="9990982at2759"/>
<feature type="disulfide bond" evidence="10">
    <location>
        <begin position="433"/>
        <end position="451"/>
    </location>
</feature>
<feature type="disulfide bond" evidence="10">
    <location>
        <begin position="1288"/>
        <end position="1300"/>
    </location>
</feature>
<feature type="disulfide bond" evidence="10">
    <location>
        <begin position="712"/>
        <end position="727"/>
    </location>
</feature>
<keyword evidence="13" id="KW-1185">Reference proteome</keyword>
<dbReference type="InterPro" id="IPR051221">
    <property type="entry name" value="LDLR-related"/>
</dbReference>
<feature type="disulfide bond" evidence="10">
    <location>
        <begin position="751"/>
        <end position="763"/>
    </location>
</feature>
<proteinExistence type="predicted"/>
<dbReference type="SUPFAM" id="SSF48726">
    <property type="entry name" value="Immunoglobulin"/>
    <property type="match status" value="1"/>
</dbReference>
<name>A0A4E9FDH0_BRUMA</name>
<evidence type="ECO:0000313" key="13">
    <source>
        <dbReference type="Proteomes" id="UP000006672"/>
    </source>
</evidence>
<reference evidence="13" key="1">
    <citation type="journal article" date="2007" name="Science">
        <title>Draft genome of the filarial nematode parasite Brugia malayi.</title>
        <authorList>
            <person name="Ghedin E."/>
            <person name="Wang S."/>
            <person name="Spiro D."/>
            <person name="Caler E."/>
            <person name="Zhao Q."/>
            <person name="Crabtree J."/>
            <person name="Allen J.E."/>
            <person name="Delcher A.L."/>
            <person name="Guiliano D.B."/>
            <person name="Miranda-Saavedra D."/>
            <person name="Angiuoli S.V."/>
            <person name="Creasy T."/>
            <person name="Amedeo P."/>
            <person name="Haas B."/>
            <person name="El-Sayed N.M."/>
            <person name="Wortman J.R."/>
            <person name="Feldblyum T."/>
            <person name="Tallon L."/>
            <person name="Schatz M."/>
            <person name="Shumway M."/>
            <person name="Koo H."/>
            <person name="Salzberg S.L."/>
            <person name="Schobel S."/>
            <person name="Pertea M."/>
            <person name="Pop M."/>
            <person name="White O."/>
            <person name="Barton G.J."/>
            <person name="Carlow C.K."/>
            <person name="Crawford M.J."/>
            <person name="Daub J."/>
            <person name="Dimmic M.W."/>
            <person name="Estes C.F."/>
            <person name="Foster J.M."/>
            <person name="Ganatra M."/>
            <person name="Gregory W.F."/>
            <person name="Johnson N.M."/>
            <person name="Jin J."/>
            <person name="Komuniecki R."/>
            <person name="Korf I."/>
            <person name="Kumar S."/>
            <person name="Laney S."/>
            <person name="Li B.W."/>
            <person name="Li W."/>
            <person name="Lindblom T.H."/>
            <person name="Lustigman S."/>
            <person name="Ma D."/>
            <person name="Maina C.V."/>
            <person name="Martin D.M."/>
            <person name="McCarter J.P."/>
            <person name="McReynolds L."/>
            <person name="Mitreva M."/>
            <person name="Nutman T.B."/>
            <person name="Parkinson J."/>
            <person name="Peregrin-Alvarez J.M."/>
            <person name="Poole C."/>
            <person name="Ren Q."/>
            <person name="Saunders L."/>
            <person name="Sluder A.E."/>
            <person name="Smith K."/>
            <person name="Stanke M."/>
            <person name="Unnasch T.R."/>
            <person name="Ware J."/>
            <person name="Wei A.D."/>
            <person name="Weil G."/>
            <person name="Williams D.J."/>
            <person name="Zhang Y."/>
            <person name="Williams S.A."/>
            <person name="Fraser-Liggett C."/>
            <person name="Slatko B."/>
            <person name="Blaxter M.L."/>
            <person name="Scott A.L."/>
        </authorList>
    </citation>
    <scope>NUCLEOTIDE SEQUENCE</scope>
    <source>
        <strain evidence="13">FR3</strain>
    </source>
</reference>
<keyword evidence="6" id="KW-0472">Membrane</keyword>
<dbReference type="KEGG" id="bmy:BM_BM7915"/>
<sequence>MILIPSLFTATTFLAVHRFIINFTDLPYSNELNHPYSKQFIRTSQQISDALQTILAALPGQYNISIVNYRYQPVIGTLVTIEVTSRKAQPKLRKIIEKAIRTGYIGGYGVGFDGFQYYTFKELPIMMDCSSLQFKCDDGSCIDDKQRCDGDKQCLDGSDEANCENERIILISPHSVLLPGDSIRISAKLNGIFSSHKARWFHNGKPLKNENGRRNGMIRYYNTTMKYYLLIDNISSDNSGVYEINISGIKKAITINVSTDNGIIKKQCFDTDNCTAASCESDEYFCQIDNFCLPRSVICDGKRDCTDFTDEANCNTASHHINKKLKWLTAQVTVKCLDGSVPEFSLHGSTYCWSNSVCPSHTTCIEGKCCKTDSSYHMRQCPETYWECGSGECVPLDARCDGLQACDDGSDEMHCGSEKRSIKGNCGTNYYSCDSGECIPREKACNRHYDCSDGSDEMKCEYFIAAQQAHFASTGATNAKINNKFEKVTRNQNKHGSDNRYFSSDYHKTGQYNGHTANNKIRHNHDKAIRGHNGDKKIGNDKRNSYSYMTNAINDNDRNENYHNSDKRNDISSYDTSENHQFKELTGRIIGIEHDRTNNLQELSLDDENVLNHGSNYESESLSAAAINGDSSYDSGASNLFRHNEAKYENYHSGITYGKAEIRHETNETSHSNQNSNGIDEKDEEDTDECSDQEFRCPYLRRTLCVHYMKICDGIDDCGDGSDEMNCGEDELVTLANDHSEPVSEIAAGSCQPDQFRCENGKCIAQVDHCNHKYDCDDGTDEITCEYFVQALQQARGTTMHPDEIIPIYATTTGKQEYGQVQEEEQERLREEQERQRYEQERSHEEEEQRRREEERERLKQEKEQQEILRQEQERERQEYERRREEEEQRERERAEHERIRQEYYENERRRQEIEQREKGYGKEEDVEKHERWESTRKEEHERQHEEEERLRQEQERQEHERRREEEHHQQEERERLRQQKEQEEEQHERLRQEQERQEHERRREEERERLRQQKEQEEEQHERLRQEQERQEHERRREEERERLKQEKEHQEILRQEQERERQEHERRREEERERAEQERIRQEYYESERQKQEIEQQRKGEEYEEGQEDRQEQDERSRQEQERIRQESEIRRQEKGEKIEEDEGHEIFDKKQESYEEEEQHQRQPEEEEQLERKRKEEEEKEDRRRLEEDRRRLEEDRRRLEEDHRRLEELSRTDQEMKPEKERGKDEYEKHQLTIDGVRIKEDEKQRRLELEHYGLDKDNQVEKDFYTEADARERYDVVEAGTTCSIEQYQCASGECIEKSAQCDGKTDCSDGSDERLCHPPVQKEPSKSMVTSLNDK</sequence>
<comment type="subcellular location">
    <subcellularLocation>
        <location evidence="2">Endomembrane system</location>
    </subcellularLocation>
    <subcellularLocation>
        <location evidence="1">Membrane</location>
        <topology evidence="1">Single-pass membrane protein</topology>
    </subcellularLocation>
</comment>
<feature type="disulfide bond" evidence="10">
    <location>
        <begin position="299"/>
        <end position="314"/>
    </location>
</feature>
<dbReference type="PANTHER" id="PTHR22722">
    <property type="entry name" value="LOW-DENSITY LIPOPROTEIN RECEPTOR-RELATED PROTEIN 2-RELATED"/>
    <property type="match status" value="1"/>
</dbReference>
<feature type="disulfide bond" evidence="10">
    <location>
        <begin position="426"/>
        <end position="438"/>
    </location>
</feature>
<feature type="compositionally biased region" description="Basic and acidic residues" evidence="11">
    <location>
        <begin position="1110"/>
        <end position="1140"/>
    </location>
</feature>
<dbReference type="InterPro" id="IPR036179">
    <property type="entry name" value="Ig-like_dom_sf"/>
</dbReference>
<dbReference type="Pfam" id="PF00057">
    <property type="entry name" value="Ldl_recept_a"/>
    <property type="match status" value="7"/>
</dbReference>
<reference evidence="12" key="2">
    <citation type="submission" date="2019-04" db="EMBL/GenBank/DDBJ databases">
        <authorList>
            <person name="Howe K."/>
            <person name="Paulini M."/>
            <person name="Williams G."/>
        </authorList>
    </citation>
    <scope>NUCLEOTIDE SEQUENCE [LARGE SCALE GENOMIC DNA]</scope>
    <source>
        <strain evidence="12">FR3</strain>
    </source>
</reference>
<dbReference type="SUPFAM" id="SSF57424">
    <property type="entry name" value="LDL receptor-like module"/>
    <property type="match status" value="7"/>
</dbReference>
<evidence type="ECO:0000256" key="1">
    <source>
        <dbReference type="ARBA" id="ARBA00004167"/>
    </source>
</evidence>
<comment type="caution">
    <text evidence="10">Lacks conserved residue(s) required for the propagation of feature annotation.</text>
</comment>
<dbReference type="InterPro" id="IPR002172">
    <property type="entry name" value="LDrepeatLR_classA_rpt"/>
</dbReference>
<feature type="disulfide bond" evidence="10">
    <location>
        <begin position="400"/>
        <end position="415"/>
    </location>
</feature>
<dbReference type="PROSITE" id="PS01209">
    <property type="entry name" value="LDLRA_1"/>
    <property type="match status" value="5"/>
</dbReference>
<feature type="disulfide bond" evidence="10">
    <location>
        <begin position="1307"/>
        <end position="1322"/>
    </location>
</feature>
<evidence type="ECO:0000256" key="2">
    <source>
        <dbReference type="ARBA" id="ARBA00004308"/>
    </source>
</evidence>
<feature type="region of interest" description="Disordered" evidence="11">
    <location>
        <begin position="816"/>
        <end position="1233"/>
    </location>
</feature>
<evidence type="ECO:0000256" key="9">
    <source>
        <dbReference type="ARBA" id="ARBA00023180"/>
    </source>
</evidence>
<organism evidence="12">
    <name type="scientific">Brugia malayi</name>
    <name type="common">Filarial nematode worm</name>
    <dbReference type="NCBI Taxonomy" id="6279"/>
    <lineage>
        <taxon>Eukaryota</taxon>
        <taxon>Metazoa</taxon>
        <taxon>Ecdysozoa</taxon>
        <taxon>Nematoda</taxon>
        <taxon>Chromadorea</taxon>
        <taxon>Rhabditida</taxon>
        <taxon>Spirurina</taxon>
        <taxon>Spiruromorpha</taxon>
        <taxon>Filarioidea</taxon>
        <taxon>Onchocercidae</taxon>
        <taxon>Brugia</taxon>
    </lineage>
</organism>
<dbReference type="GO" id="GO:0042562">
    <property type="term" value="F:hormone binding"/>
    <property type="evidence" value="ECO:0007669"/>
    <property type="project" value="TreeGrafter"/>
</dbReference>
<feature type="disulfide bond" evidence="10">
    <location>
        <begin position="758"/>
        <end position="776"/>
    </location>
</feature>
<keyword evidence="3" id="KW-0812">Transmembrane</keyword>
<feature type="disulfide bond" evidence="10">
    <location>
        <begin position="770"/>
        <end position="785"/>
    </location>
</feature>